<protein>
    <recommendedName>
        <fullName evidence="1">NACHT domain-containing protein</fullName>
    </recommendedName>
</protein>
<dbReference type="RefSeq" id="WP_075064432.1">
    <property type="nucleotide sequence ID" value="NZ_LGCL01000044.1"/>
</dbReference>
<dbReference type="SUPFAM" id="SSF52540">
    <property type="entry name" value="P-loop containing nucleoside triphosphate hydrolases"/>
    <property type="match status" value="1"/>
</dbReference>
<dbReference type="InterPro" id="IPR007111">
    <property type="entry name" value="NACHT_NTPase"/>
</dbReference>
<dbReference type="PANTHER" id="PTHR19871:SF14">
    <property type="entry name" value="DUF4062 DOMAIN-CONTAINING PROTEIN"/>
    <property type="match status" value="1"/>
</dbReference>
<keyword evidence="3" id="KW-1185">Reference proteome</keyword>
<proteinExistence type="predicted"/>
<dbReference type="InterPro" id="IPR052752">
    <property type="entry name" value="NACHT-WD_repeat"/>
</dbReference>
<dbReference type="PANTHER" id="PTHR19871">
    <property type="entry name" value="BETA TRANSDUCIN-RELATED PROTEIN"/>
    <property type="match status" value="1"/>
</dbReference>
<evidence type="ECO:0000259" key="1">
    <source>
        <dbReference type="PROSITE" id="PS50837"/>
    </source>
</evidence>
<dbReference type="PROSITE" id="PS50837">
    <property type="entry name" value="NACHT"/>
    <property type="match status" value="1"/>
</dbReference>
<feature type="domain" description="NACHT" evidence="1">
    <location>
        <begin position="353"/>
        <end position="482"/>
    </location>
</feature>
<dbReference type="Proteomes" id="UP000050417">
    <property type="component" value="Unassembled WGS sequence"/>
</dbReference>
<evidence type="ECO:0000313" key="2">
    <source>
        <dbReference type="EMBL" id="KPL70769.1"/>
    </source>
</evidence>
<dbReference type="InterPro" id="IPR025139">
    <property type="entry name" value="DUF4062"/>
</dbReference>
<comment type="caution">
    <text evidence="2">The sequence shown here is derived from an EMBL/GenBank/DDBJ whole genome shotgun (WGS) entry which is preliminary data.</text>
</comment>
<sequence length="482" mass="54450">MSQTAHVFRIFVSSTFSDLKAERNALQARVFPRLREFAETYGCHFQVIDLRWGVSEEASLDQQAMNICLEEIARCQQTSPRPNFIVLLGDRYGWMPPLAQIPDDEFQQILELVNGDDRVFLEAWYVLDGNAVDPEWRLRPRKKGGPYELYIAWQPVEVRLQRILAAAVRQLGLPDDRFLAYTTSATEQEIAAGALRVKDAPEHVLCFFRHIEELPPEFDKAARDFRDQDEQSQTVDRAAHDRQDALKEQLAAYVPGNVYRYQARWTGSGITINHIDQLCQDVYESLERIILTQIARPRVGDAHEGPVHIRPDDVLDEEGRAHWEFAEKRLRFFVGRTNILKQIAGHLKEGGHHTLAVVGGGGTGKSALLARAVEQAQEMHPNAQVVYRFIGVTPGSSDGRGLLESLCREISRRYGSDESDIPLDYRDLVPELAKAMRLANSENPLILFLDSLDQLAASQGARGLIWLPAELPDHVAAIVSTR</sequence>
<dbReference type="Pfam" id="PF13271">
    <property type="entry name" value="DUF4062"/>
    <property type="match status" value="1"/>
</dbReference>
<reference evidence="2 3" key="1">
    <citation type="submission" date="2015-07" db="EMBL/GenBank/DDBJ databases">
        <title>Genome sequence of Ornatilinea apprima DSM 23815.</title>
        <authorList>
            <person name="Hemp J."/>
            <person name="Ward L.M."/>
            <person name="Pace L.A."/>
            <person name="Fischer W.W."/>
        </authorList>
    </citation>
    <scope>NUCLEOTIDE SEQUENCE [LARGE SCALE GENOMIC DNA]</scope>
    <source>
        <strain evidence="2 3">P3M-1</strain>
    </source>
</reference>
<dbReference type="InterPro" id="IPR041664">
    <property type="entry name" value="AAA_16"/>
</dbReference>
<dbReference type="Pfam" id="PF13191">
    <property type="entry name" value="AAA_16"/>
    <property type="match status" value="1"/>
</dbReference>
<dbReference type="OrthoDB" id="250107at2"/>
<name>A0A0P6WWK8_9CHLR</name>
<dbReference type="InterPro" id="IPR027417">
    <property type="entry name" value="P-loop_NTPase"/>
</dbReference>
<accession>A0A0P6WWK8</accession>
<evidence type="ECO:0000313" key="3">
    <source>
        <dbReference type="Proteomes" id="UP000050417"/>
    </source>
</evidence>
<dbReference type="AlphaFoldDB" id="A0A0P6WWK8"/>
<dbReference type="Gene3D" id="3.40.50.300">
    <property type="entry name" value="P-loop containing nucleotide triphosphate hydrolases"/>
    <property type="match status" value="1"/>
</dbReference>
<organism evidence="2 3">
    <name type="scientific">Ornatilinea apprima</name>
    <dbReference type="NCBI Taxonomy" id="1134406"/>
    <lineage>
        <taxon>Bacteria</taxon>
        <taxon>Bacillati</taxon>
        <taxon>Chloroflexota</taxon>
        <taxon>Anaerolineae</taxon>
        <taxon>Anaerolineales</taxon>
        <taxon>Anaerolineaceae</taxon>
        <taxon>Ornatilinea</taxon>
    </lineage>
</organism>
<dbReference type="EMBL" id="LGCL01000044">
    <property type="protein sequence ID" value="KPL70769.1"/>
    <property type="molecule type" value="Genomic_DNA"/>
</dbReference>
<gene>
    <name evidence="2" type="ORF">ADN00_18000</name>
</gene>
<dbReference type="STRING" id="1134406.ADN00_18000"/>